<comment type="caution">
    <text evidence="4">The sequence shown here is derived from an EMBL/GenBank/DDBJ whole genome shotgun (WGS) entry which is preliminary data.</text>
</comment>
<dbReference type="GO" id="GO:0042586">
    <property type="term" value="F:peptide deformylase activity"/>
    <property type="evidence" value="ECO:0007669"/>
    <property type="project" value="UniProtKB-EC"/>
</dbReference>
<dbReference type="HAMAP" id="MF_00163">
    <property type="entry name" value="Pep_deformylase"/>
    <property type="match status" value="1"/>
</dbReference>
<evidence type="ECO:0000313" key="4">
    <source>
        <dbReference type="EMBL" id="KAL1526006.1"/>
    </source>
</evidence>
<keyword evidence="3" id="KW-0378">Hydrolase</keyword>
<keyword evidence="3" id="KW-0479">Metal-binding</keyword>
<dbReference type="PRINTS" id="PR01576">
    <property type="entry name" value="PDEFORMYLASE"/>
</dbReference>
<dbReference type="GO" id="GO:0006412">
    <property type="term" value="P:translation"/>
    <property type="evidence" value="ECO:0007669"/>
    <property type="project" value="UniProtKB-KW"/>
</dbReference>
<dbReference type="PANTHER" id="PTHR10458">
    <property type="entry name" value="PEPTIDE DEFORMYLASE"/>
    <property type="match status" value="1"/>
</dbReference>
<accession>A0AB34JZ82</accession>
<keyword evidence="3" id="KW-0648">Protein biosynthesis</keyword>
<dbReference type="EMBL" id="JBGBPQ010000004">
    <property type="protein sequence ID" value="KAL1526006.1"/>
    <property type="molecule type" value="Genomic_DNA"/>
</dbReference>
<evidence type="ECO:0000313" key="5">
    <source>
        <dbReference type="Proteomes" id="UP001515480"/>
    </source>
</evidence>
<comment type="function">
    <text evidence="3">Removes the formyl group from the N-terminal Met of newly synthesized proteins.</text>
</comment>
<comment type="catalytic activity">
    <reaction evidence="3">
        <text>N-terminal N-formyl-L-methionyl-[peptide] + H2O = N-terminal L-methionyl-[peptide] + formate</text>
        <dbReference type="Rhea" id="RHEA:24420"/>
        <dbReference type="Rhea" id="RHEA-COMP:10639"/>
        <dbReference type="Rhea" id="RHEA-COMP:10640"/>
        <dbReference type="ChEBI" id="CHEBI:15377"/>
        <dbReference type="ChEBI" id="CHEBI:15740"/>
        <dbReference type="ChEBI" id="CHEBI:49298"/>
        <dbReference type="ChEBI" id="CHEBI:64731"/>
        <dbReference type="EC" id="3.5.1.88"/>
    </reaction>
</comment>
<dbReference type="SUPFAM" id="SSF56420">
    <property type="entry name" value="Peptide deformylase"/>
    <property type="match status" value="1"/>
</dbReference>
<organism evidence="4 5">
    <name type="scientific">Prymnesium parvum</name>
    <name type="common">Toxic golden alga</name>
    <dbReference type="NCBI Taxonomy" id="97485"/>
    <lineage>
        <taxon>Eukaryota</taxon>
        <taxon>Haptista</taxon>
        <taxon>Haptophyta</taxon>
        <taxon>Prymnesiophyceae</taxon>
        <taxon>Prymnesiales</taxon>
        <taxon>Prymnesiaceae</taxon>
        <taxon>Prymnesium</taxon>
    </lineage>
</organism>
<dbReference type="Proteomes" id="UP001515480">
    <property type="component" value="Unassembled WGS sequence"/>
</dbReference>
<evidence type="ECO:0000256" key="2">
    <source>
        <dbReference type="ARBA" id="ARBA00012175"/>
    </source>
</evidence>
<evidence type="ECO:0000256" key="1">
    <source>
        <dbReference type="ARBA" id="ARBA00010759"/>
    </source>
</evidence>
<name>A0AB34JZ82_PRYPA</name>
<dbReference type="EC" id="3.5.1.88" evidence="2 3"/>
<proteinExistence type="inferred from homology"/>
<sequence length="198" mass="21744">MLRLAGDPILSKVSRQLSPGEALPRALLREMRHALLHERGSAVSAVQLGFPLRAVLVGHTTRPASPPRLLLNPRVLARSSRREADWETCLSVPGLAALVWRPLQLVAAYETSSGRTAERSLRGFAARMLEHEIDHLDGVLFTEKAIPGSLLPVEQLHSAAIRDSVRERLLRDVPHASLVPESQRSAWDSADDAQGFPI</sequence>
<evidence type="ECO:0000256" key="3">
    <source>
        <dbReference type="RuleBase" id="RU362111"/>
    </source>
</evidence>
<dbReference type="PANTHER" id="PTHR10458:SF22">
    <property type="entry name" value="PEPTIDE DEFORMYLASE"/>
    <property type="match status" value="1"/>
</dbReference>
<dbReference type="AlphaFoldDB" id="A0AB34JZ82"/>
<dbReference type="Gene3D" id="3.90.45.10">
    <property type="entry name" value="Peptide deformylase"/>
    <property type="match status" value="1"/>
</dbReference>
<dbReference type="Pfam" id="PF01327">
    <property type="entry name" value="Pep_deformylase"/>
    <property type="match status" value="1"/>
</dbReference>
<reference evidence="4 5" key="1">
    <citation type="journal article" date="2024" name="Science">
        <title>Giant polyketide synthase enzymes in the biosynthesis of giant marine polyether toxins.</title>
        <authorList>
            <person name="Fallon T.R."/>
            <person name="Shende V.V."/>
            <person name="Wierzbicki I.H."/>
            <person name="Pendleton A.L."/>
            <person name="Watervoot N.F."/>
            <person name="Auber R.P."/>
            <person name="Gonzalez D.J."/>
            <person name="Wisecaver J.H."/>
            <person name="Moore B.S."/>
        </authorList>
    </citation>
    <scope>NUCLEOTIDE SEQUENCE [LARGE SCALE GENOMIC DNA]</scope>
    <source>
        <strain evidence="4 5">12B1</strain>
    </source>
</reference>
<protein>
    <recommendedName>
        <fullName evidence="2 3">Peptide deformylase</fullName>
        <ecNumber evidence="2 3">3.5.1.88</ecNumber>
    </recommendedName>
</protein>
<dbReference type="InterPro" id="IPR036821">
    <property type="entry name" value="Peptide_deformylase_sf"/>
</dbReference>
<gene>
    <name evidence="4" type="ORF">AB1Y20_020830</name>
</gene>
<comment type="similarity">
    <text evidence="1 3">Belongs to the polypeptide deformylase family.</text>
</comment>
<dbReference type="InterPro" id="IPR023635">
    <property type="entry name" value="Peptide_deformylase"/>
</dbReference>
<keyword evidence="5" id="KW-1185">Reference proteome</keyword>
<dbReference type="GO" id="GO:0046872">
    <property type="term" value="F:metal ion binding"/>
    <property type="evidence" value="ECO:0007669"/>
    <property type="project" value="UniProtKB-KW"/>
</dbReference>